<organism evidence="3">
    <name type="scientific">Amphimedon queenslandica</name>
    <name type="common">Sponge</name>
    <dbReference type="NCBI Taxonomy" id="400682"/>
    <lineage>
        <taxon>Eukaryota</taxon>
        <taxon>Metazoa</taxon>
        <taxon>Porifera</taxon>
        <taxon>Demospongiae</taxon>
        <taxon>Heteroscleromorpha</taxon>
        <taxon>Haplosclerida</taxon>
        <taxon>Niphatidae</taxon>
        <taxon>Amphimedon</taxon>
    </lineage>
</organism>
<accession>A0A1X7SJM4</accession>
<keyword evidence="2" id="KW-0677">Repeat</keyword>
<dbReference type="InterPro" id="IPR015915">
    <property type="entry name" value="Kelch-typ_b-propeller"/>
</dbReference>
<proteinExistence type="predicted"/>
<evidence type="ECO:0000256" key="2">
    <source>
        <dbReference type="ARBA" id="ARBA00022737"/>
    </source>
</evidence>
<dbReference type="PANTHER" id="PTHR46228:SF2">
    <property type="entry name" value="KELCH REPEAT PROTEIN (AFU_ORTHOLOGUE AFUA_4G14350)"/>
    <property type="match status" value="1"/>
</dbReference>
<dbReference type="PANTHER" id="PTHR46228">
    <property type="entry name" value="KELCH DOMAIN-CONTAINING PROTEIN"/>
    <property type="match status" value="1"/>
</dbReference>
<dbReference type="Gene3D" id="2.120.10.80">
    <property type="entry name" value="Kelch-type beta propeller"/>
    <property type="match status" value="1"/>
</dbReference>
<sequence length="108" mass="11812">KWSSPNVTGDRPPPISSSTLTSITNDCAILFGGATPNGSSNNTYIVNFSQTSVNFSNLGVSKQKPKERRGHSSVFINSNLGQHLLVVGGLHMNDCWLLDINKRIWKQL</sequence>
<dbReference type="AlphaFoldDB" id="A0A1X7SJM4"/>
<dbReference type="Pfam" id="PF24681">
    <property type="entry name" value="Kelch_KLHDC2_KLHL20_DRC7"/>
    <property type="match status" value="1"/>
</dbReference>
<keyword evidence="1" id="KW-0880">Kelch repeat</keyword>
<dbReference type="InParanoid" id="A0A1X7SJM4"/>
<name>A0A1X7SJM4_AMPQE</name>
<dbReference type="InterPro" id="IPR011043">
    <property type="entry name" value="Gal_Oxase/kelch_b-propeller"/>
</dbReference>
<dbReference type="EnsemblMetazoa" id="Aqu2.1.02270_001">
    <property type="protein sequence ID" value="Aqu2.1.02270_001"/>
    <property type="gene ID" value="Aqu2.1.02270"/>
</dbReference>
<dbReference type="SUPFAM" id="SSF50965">
    <property type="entry name" value="Galactose oxidase, central domain"/>
    <property type="match status" value="1"/>
</dbReference>
<reference evidence="3" key="1">
    <citation type="submission" date="2017-05" db="UniProtKB">
        <authorList>
            <consortium name="EnsemblMetazoa"/>
        </authorList>
    </citation>
    <scope>IDENTIFICATION</scope>
</reference>
<evidence type="ECO:0000256" key="1">
    <source>
        <dbReference type="ARBA" id="ARBA00022441"/>
    </source>
</evidence>
<protein>
    <submittedName>
        <fullName evidence="3">Uncharacterized protein</fullName>
    </submittedName>
</protein>
<evidence type="ECO:0000313" key="3">
    <source>
        <dbReference type="EnsemblMetazoa" id="Aqu2.1.02270_001"/>
    </source>
</evidence>